<dbReference type="GO" id="GO:0004519">
    <property type="term" value="F:endonuclease activity"/>
    <property type="evidence" value="ECO:0007669"/>
    <property type="project" value="UniProtKB-KW"/>
</dbReference>
<keyword evidence="4" id="KW-1185">Reference proteome</keyword>
<proteinExistence type="predicted"/>
<evidence type="ECO:0000259" key="2">
    <source>
        <dbReference type="Pfam" id="PF07510"/>
    </source>
</evidence>
<feature type="domain" description="GmrSD restriction endonucleases C-terminal" evidence="2">
    <location>
        <begin position="396"/>
        <end position="529"/>
    </location>
</feature>
<reference evidence="3 4" key="1">
    <citation type="submission" date="2021-08" db="EMBL/GenBank/DDBJ databases">
        <title>The genome sequence of Chitinophaga sp. B61.</title>
        <authorList>
            <person name="Zhang X."/>
        </authorList>
    </citation>
    <scope>NUCLEOTIDE SEQUENCE [LARGE SCALE GENOMIC DNA]</scope>
    <source>
        <strain evidence="3 4">B61</strain>
    </source>
</reference>
<dbReference type="InterPro" id="IPR011089">
    <property type="entry name" value="GmrSD_C"/>
</dbReference>
<dbReference type="Pfam" id="PF07510">
    <property type="entry name" value="GmrSD_C"/>
    <property type="match status" value="1"/>
</dbReference>
<dbReference type="PANTHER" id="PTHR35149:SF2">
    <property type="entry name" value="DUF262 DOMAIN-CONTAINING PROTEIN"/>
    <property type="match status" value="1"/>
</dbReference>
<comment type="caution">
    <text evidence="3">The sequence shown here is derived from an EMBL/GenBank/DDBJ whole genome shotgun (WGS) entry which is preliminary data.</text>
</comment>
<evidence type="ECO:0000259" key="1">
    <source>
        <dbReference type="Pfam" id="PF03235"/>
    </source>
</evidence>
<feature type="domain" description="GmrSD restriction endonucleases N-terminal" evidence="1">
    <location>
        <begin position="9"/>
        <end position="220"/>
    </location>
</feature>
<dbReference type="RefSeq" id="WP_220252556.1">
    <property type="nucleotide sequence ID" value="NZ_JAICCF010000004.1"/>
</dbReference>
<sequence length="538" mass="62989">MKAEECKLSSVFTGTKTYEIPSYQRPYSWVESNTQDLINDTLEAFEAEDSEYFIGSIIAIEKERDHRFEITDGQQRLTTLVIILAKLRDLIISSDAKQSLQGRIMPINALTGAPEKPRLYVRDQDKQFFIDHILAGKPIVDKSDLPVTQLRFLTNSLIVEKHLQHFDQKKLCFYANYLLENIYVVFVKTENFQSAYRLFNVLNARGMSLSNADLIKNKLFAITPVDQDHEQIKDKWDELEELISIPNLDVFFSHYRTSITGDRQRVDLNKEYENYLDTFESDSITFLNQLISSAKKYNRIKENKFDDAFTRRILSSLHRVSHDEWIPPLLCFMKYITDTKELNNFLQYLERVTYQNWVRRLGKTQRNTVYYNVINLINRGGTVKEIIDKIKEYANNEEFLNFISADVYGAQYATAILLRLEQELQDTSVTKTYEGTISIEHILPQKLSDQYWQERFSEIEHKNLIHKLGNLTLLSGRKNSAAQNYSFAKKKEIYNSKNRLVSFDLTKEVCGIEDYTKLVLEERHKKLLKLAGEIWSIN</sequence>
<dbReference type="Pfam" id="PF03235">
    <property type="entry name" value="GmrSD_N"/>
    <property type="match status" value="1"/>
</dbReference>
<keyword evidence="3" id="KW-0255">Endonuclease</keyword>
<organism evidence="3 4">
    <name type="scientific">Chitinophaga rhizophila</name>
    <dbReference type="NCBI Taxonomy" id="2866212"/>
    <lineage>
        <taxon>Bacteria</taxon>
        <taxon>Pseudomonadati</taxon>
        <taxon>Bacteroidota</taxon>
        <taxon>Chitinophagia</taxon>
        <taxon>Chitinophagales</taxon>
        <taxon>Chitinophagaceae</taxon>
        <taxon>Chitinophaga</taxon>
    </lineage>
</organism>
<keyword evidence="3" id="KW-0378">Hydrolase</keyword>
<gene>
    <name evidence="3" type="ORF">K1Y79_23050</name>
</gene>
<accession>A0ABS7GHQ6</accession>
<protein>
    <submittedName>
        <fullName evidence="3">DUF262 domain-containing HNH endonuclease family protein</fullName>
    </submittedName>
</protein>
<evidence type="ECO:0000313" key="3">
    <source>
        <dbReference type="EMBL" id="MBW8687235.1"/>
    </source>
</evidence>
<name>A0ABS7GHQ6_9BACT</name>
<dbReference type="Proteomes" id="UP000812961">
    <property type="component" value="Unassembled WGS sequence"/>
</dbReference>
<keyword evidence="3" id="KW-0540">Nuclease</keyword>
<dbReference type="EMBL" id="JAICCF010000004">
    <property type="protein sequence ID" value="MBW8687235.1"/>
    <property type="molecule type" value="Genomic_DNA"/>
</dbReference>
<evidence type="ECO:0000313" key="4">
    <source>
        <dbReference type="Proteomes" id="UP000812961"/>
    </source>
</evidence>
<dbReference type="PANTHER" id="PTHR35149">
    <property type="entry name" value="SLL5132 PROTEIN"/>
    <property type="match status" value="1"/>
</dbReference>
<dbReference type="InterPro" id="IPR004919">
    <property type="entry name" value="GmrSD_N"/>
</dbReference>